<dbReference type="Pfam" id="PF05960">
    <property type="entry name" value="DUF885"/>
    <property type="match status" value="1"/>
</dbReference>
<dbReference type="RefSeq" id="WP_203168062.1">
    <property type="nucleotide sequence ID" value="NZ_JAEVLS010000003.1"/>
</dbReference>
<evidence type="ECO:0000313" key="3">
    <source>
        <dbReference type="Proteomes" id="UP000661077"/>
    </source>
</evidence>
<feature type="signal peptide" evidence="1">
    <location>
        <begin position="1"/>
        <end position="19"/>
    </location>
</feature>
<evidence type="ECO:0000313" key="2">
    <source>
        <dbReference type="EMBL" id="MBM0105989.1"/>
    </source>
</evidence>
<name>A0ABS1WYD4_9GAMM</name>
<dbReference type="EMBL" id="JAEVLS010000003">
    <property type="protein sequence ID" value="MBM0105989.1"/>
    <property type="molecule type" value="Genomic_DNA"/>
</dbReference>
<dbReference type="Proteomes" id="UP000661077">
    <property type="component" value="Unassembled WGS sequence"/>
</dbReference>
<protein>
    <submittedName>
        <fullName evidence="2">DUF885 family protein</fullName>
    </submittedName>
</protein>
<keyword evidence="1" id="KW-0732">Signal</keyword>
<proteinExistence type="predicted"/>
<accession>A0ABS1WYD4</accession>
<evidence type="ECO:0000256" key="1">
    <source>
        <dbReference type="SAM" id="SignalP"/>
    </source>
</evidence>
<gene>
    <name evidence="2" type="ORF">JM946_14750</name>
</gene>
<comment type="caution">
    <text evidence="2">The sequence shown here is derived from an EMBL/GenBank/DDBJ whole genome shotgun (WGS) entry which is preliminary data.</text>
</comment>
<reference evidence="2 3" key="1">
    <citation type="journal article" date="2021" name="Int. J. Syst. Evol. Microbiol.">
        <title>Steroidobacter gossypii sp. nov., isolated from soil of cotton cropping field.</title>
        <authorList>
            <person name="Huang R."/>
            <person name="Yang S."/>
            <person name="Zhen C."/>
            <person name="Liu W."/>
        </authorList>
    </citation>
    <scope>NUCLEOTIDE SEQUENCE [LARGE SCALE GENOMIC DNA]</scope>
    <source>
        <strain evidence="2 3">S1-65</strain>
    </source>
</reference>
<sequence>MRRLRNIAVTLLLFAPVWANVAIAQQASGPGASADARLQALYNAEWEWRLKEMAREPGDPKRGATADHLPKVDATSEQARLQYWTRTLQQLGQIPFDQLSPEEKINAGVFRTILQDEITDIRFRNYEAPFNADTFFWTSFTPREGFQTADEYRRYLGRIADVPRYFDENIANMRAGLKRGFSVPKVSVTGRDRTIEPYLKADDTNPLYGPFKMMPVSIAPEEQAKLQAEARQVIAEKAVPAYSKLLDFIRKEYLVKARTTLAASKLPDGPKYYQAMIEKHTTLKLTAPQIHEIGLSEVARIKAEMETTMRRTGFTGTLPEFMTFLRTDPQFYAKTPRELLQTAAYIVKKADLKLKDTIGTLPRFRHGILPVPDALAPIYTGGRGGLESCLFNTYNLPARPLYTLPALALHECTPGHSFQAALALEGPERPAFRNEVYFSGYGEGWGLYTEWLGRVMGIYETPYEEFGQLVYEMWRAARLVVDTGIHHYGWSREQALAYMRDNVALSEHEITTEVDRYIAWPGQAVAYKLGELQIRRHRKEAEQALGPKFDQRKFHDAILAIGAVPLPVLEQRMAQFIADGGENPPPPADERNFSAP</sequence>
<organism evidence="2 3">
    <name type="scientific">Steroidobacter gossypii</name>
    <dbReference type="NCBI Taxonomy" id="2805490"/>
    <lineage>
        <taxon>Bacteria</taxon>
        <taxon>Pseudomonadati</taxon>
        <taxon>Pseudomonadota</taxon>
        <taxon>Gammaproteobacteria</taxon>
        <taxon>Steroidobacterales</taxon>
        <taxon>Steroidobacteraceae</taxon>
        <taxon>Steroidobacter</taxon>
    </lineage>
</organism>
<dbReference type="InterPro" id="IPR010281">
    <property type="entry name" value="DUF885"/>
</dbReference>
<dbReference type="PANTHER" id="PTHR33361:SF2">
    <property type="entry name" value="DUF885 DOMAIN-CONTAINING PROTEIN"/>
    <property type="match status" value="1"/>
</dbReference>
<feature type="chain" id="PRO_5046030914" evidence="1">
    <location>
        <begin position="20"/>
        <end position="596"/>
    </location>
</feature>
<dbReference type="PANTHER" id="PTHR33361">
    <property type="entry name" value="GLR0591 PROTEIN"/>
    <property type="match status" value="1"/>
</dbReference>
<keyword evidence="3" id="KW-1185">Reference proteome</keyword>